<gene>
    <name evidence="2" type="ORF">ACFSNC_23205</name>
</gene>
<accession>A0ABW4Z4D4</accession>
<feature type="signal peptide" evidence="1">
    <location>
        <begin position="1"/>
        <end position="35"/>
    </location>
</feature>
<keyword evidence="1" id="KW-0732">Signal</keyword>
<dbReference type="Proteomes" id="UP001597299">
    <property type="component" value="Unassembled WGS sequence"/>
</dbReference>
<dbReference type="RefSeq" id="WP_213355601.1">
    <property type="nucleotide sequence ID" value="NZ_JAHBGB010000044.1"/>
</dbReference>
<proteinExistence type="predicted"/>
<dbReference type="EMBL" id="JBHUHD010000001">
    <property type="protein sequence ID" value="MFD2143327.1"/>
    <property type="molecule type" value="Genomic_DNA"/>
</dbReference>
<organism evidence="2 3">
    <name type="scientific">Ancylobacter oerskovii</name>
    <dbReference type="NCBI Taxonomy" id="459519"/>
    <lineage>
        <taxon>Bacteria</taxon>
        <taxon>Pseudomonadati</taxon>
        <taxon>Pseudomonadota</taxon>
        <taxon>Alphaproteobacteria</taxon>
        <taxon>Hyphomicrobiales</taxon>
        <taxon>Xanthobacteraceae</taxon>
        <taxon>Ancylobacter</taxon>
    </lineage>
</organism>
<feature type="chain" id="PRO_5045458437" evidence="1">
    <location>
        <begin position="36"/>
        <end position="189"/>
    </location>
</feature>
<keyword evidence="3" id="KW-1185">Reference proteome</keyword>
<protein>
    <submittedName>
        <fullName evidence="2">Uncharacterized protein</fullName>
    </submittedName>
</protein>
<sequence>MFKDRSRQAGGTARRVISAVLGAGLLLASSAGGQAASFLEKNFWLSGPNYSGNVPACDTPEALARIQKHFAETQSTYWDSKATIDGFDHVQEVAFRPWGPEYQPRRYCAADAVVSGAPATAGHVYAGGQYAGGKVGAVKAVPAGASRHKVYYSIIEDGGFIGFSWGVEWCVQGFDRSWTYAPNCRMALP</sequence>
<evidence type="ECO:0000256" key="1">
    <source>
        <dbReference type="SAM" id="SignalP"/>
    </source>
</evidence>
<name>A0ABW4Z4D4_9HYPH</name>
<evidence type="ECO:0000313" key="3">
    <source>
        <dbReference type="Proteomes" id="UP001597299"/>
    </source>
</evidence>
<comment type="caution">
    <text evidence="2">The sequence shown here is derived from an EMBL/GenBank/DDBJ whole genome shotgun (WGS) entry which is preliminary data.</text>
</comment>
<reference evidence="3" key="1">
    <citation type="journal article" date="2019" name="Int. J. Syst. Evol. Microbiol.">
        <title>The Global Catalogue of Microorganisms (GCM) 10K type strain sequencing project: providing services to taxonomists for standard genome sequencing and annotation.</title>
        <authorList>
            <consortium name="The Broad Institute Genomics Platform"/>
            <consortium name="The Broad Institute Genome Sequencing Center for Infectious Disease"/>
            <person name="Wu L."/>
            <person name="Ma J."/>
        </authorList>
    </citation>
    <scope>NUCLEOTIDE SEQUENCE [LARGE SCALE GENOMIC DNA]</scope>
    <source>
        <strain evidence="3">CCM 7435</strain>
    </source>
</reference>
<evidence type="ECO:0000313" key="2">
    <source>
        <dbReference type="EMBL" id="MFD2143327.1"/>
    </source>
</evidence>